<dbReference type="GO" id="GO:0005952">
    <property type="term" value="C:cAMP-dependent protein kinase complex"/>
    <property type="evidence" value="ECO:0007669"/>
    <property type="project" value="InterPro"/>
</dbReference>
<dbReference type="Proteomes" id="UP000240424">
    <property type="component" value="Unassembled WGS sequence"/>
</dbReference>
<dbReference type="PRINTS" id="PR00103">
    <property type="entry name" value="CAMPKINASE"/>
</dbReference>
<dbReference type="EMBL" id="FUEZ01000004">
    <property type="protein sequence ID" value="SPM43174.1"/>
    <property type="molecule type" value="Genomic_DNA"/>
</dbReference>
<gene>
    <name evidence="3" type="ORF">MNAB215_5396</name>
</gene>
<dbReference type="Gene3D" id="1.20.1250.20">
    <property type="entry name" value="MFS general substrate transporter like domains"/>
    <property type="match status" value="1"/>
</dbReference>
<dbReference type="Gene3D" id="2.60.120.10">
    <property type="entry name" value="Jelly Rolls"/>
    <property type="match status" value="1"/>
</dbReference>
<evidence type="ECO:0000313" key="3">
    <source>
        <dbReference type="EMBL" id="SPM43174.1"/>
    </source>
</evidence>
<keyword evidence="1" id="KW-1133">Transmembrane helix</keyword>
<feature type="transmembrane region" description="Helical" evidence="1">
    <location>
        <begin position="180"/>
        <end position="199"/>
    </location>
</feature>
<dbReference type="InterPro" id="IPR018490">
    <property type="entry name" value="cNMP-bd_dom_sf"/>
</dbReference>
<dbReference type="AlphaFoldDB" id="A0A2U3PHC5"/>
<dbReference type="GO" id="GO:0022857">
    <property type="term" value="F:transmembrane transporter activity"/>
    <property type="evidence" value="ECO:0007669"/>
    <property type="project" value="InterPro"/>
</dbReference>
<dbReference type="InterPro" id="IPR018488">
    <property type="entry name" value="cNMP-bd_CS"/>
</dbReference>
<feature type="non-terminal residue" evidence="3">
    <location>
        <position position="1"/>
    </location>
</feature>
<evidence type="ECO:0000259" key="2">
    <source>
        <dbReference type="PROSITE" id="PS50042"/>
    </source>
</evidence>
<proteinExistence type="predicted"/>
<dbReference type="SMART" id="SM00100">
    <property type="entry name" value="cNMP"/>
    <property type="match status" value="1"/>
</dbReference>
<dbReference type="InterPro" id="IPR050503">
    <property type="entry name" value="cAMP-dep_PK_reg_su-like"/>
</dbReference>
<feature type="transmembrane region" description="Helical" evidence="1">
    <location>
        <begin position="318"/>
        <end position="340"/>
    </location>
</feature>
<keyword evidence="1" id="KW-0472">Membrane</keyword>
<feature type="domain" description="Cyclic nucleotide-binding" evidence="2">
    <location>
        <begin position="425"/>
        <end position="521"/>
    </location>
</feature>
<feature type="transmembrane region" description="Helical" evidence="1">
    <location>
        <begin position="352"/>
        <end position="373"/>
    </location>
</feature>
<feature type="transmembrane region" description="Helical" evidence="1">
    <location>
        <begin position="294"/>
        <end position="312"/>
    </location>
</feature>
<keyword evidence="1" id="KW-0812">Transmembrane</keyword>
<dbReference type="InterPro" id="IPR011701">
    <property type="entry name" value="MFS"/>
</dbReference>
<reference evidence="3 4" key="1">
    <citation type="submission" date="2017-01" db="EMBL/GenBank/DDBJ databases">
        <authorList>
            <consortium name="Urmite Genomes"/>
        </authorList>
    </citation>
    <scope>NUCLEOTIDE SEQUENCE [LARGE SCALE GENOMIC DNA]</scope>
    <source>
        <strain evidence="3 4">AB215</strain>
    </source>
</reference>
<organism evidence="3 4">
    <name type="scientific">Mycobacterium numidiamassiliense</name>
    <dbReference type="NCBI Taxonomy" id="1841861"/>
    <lineage>
        <taxon>Bacteria</taxon>
        <taxon>Bacillati</taxon>
        <taxon>Actinomycetota</taxon>
        <taxon>Actinomycetes</taxon>
        <taxon>Mycobacteriales</taxon>
        <taxon>Mycobacteriaceae</taxon>
        <taxon>Mycobacterium</taxon>
    </lineage>
</organism>
<dbReference type="PROSITE" id="PS00889">
    <property type="entry name" value="CNMP_BINDING_2"/>
    <property type="match status" value="1"/>
</dbReference>
<feature type="transmembrane region" description="Helical" evidence="1">
    <location>
        <begin position="112"/>
        <end position="132"/>
    </location>
</feature>
<dbReference type="InterPro" id="IPR036259">
    <property type="entry name" value="MFS_trans_sf"/>
</dbReference>
<dbReference type="PROSITE" id="PS00888">
    <property type="entry name" value="CNMP_BINDING_1"/>
    <property type="match status" value="1"/>
</dbReference>
<feature type="transmembrane region" description="Helical" evidence="1">
    <location>
        <begin position="28"/>
        <end position="47"/>
    </location>
</feature>
<feature type="transmembrane region" description="Helical" evidence="1">
    <location>
        <begin position="266"/>
        <end position="287"/>
    </location>
</feature>
<sequence length="555" mass="57465">VDERPKRPNRWAVVRDALANRNIVKVEVAIAIGVLGHVAWNATLLVVTYDQFGPIGPGWYLMARQLGGAFGAPVYSALAGRFRRERVLAASFIANAVAVALLIPVLEFHVPSVLLFVPIVIEGFTHTAPRALHDALMPWLADTPAQLVASNAFSALIDTAAALVGAGVAAAGLYLSGPTVVLAIVVVFGVLGAGPLFAIRGVDTRGGSDGSHFLGQLAGGLGVLRKLPNARAVVLILMLTAVIGGFEHSNVTSIATQLLHIGADGTPVLIAFGTAGGFIGGIASLSLGRRSMSLALTIGLLVCAGALFLLTVVSSKFIALPLLSVISIGMVYQGVSSRTLLQSTASGRSLDLLVGVNTLLGVAVSAVSALLAAELNAALGVRATLRIAVGLAILGAVYSLVRLTQVEKQAPAHRAEFAAITNVAAFGPLSVAAANQLADALVAVPAAEGEVVVRQGDPADDMFLVSSGLFDTIVDGQHVRTLHHGDHFGEIALLFNAPRTATVRCTQAGELWRLRREDFLRASSGNTSAEDAITAVANQRLAYAGEIDFGQIDGR</sequence>
<dbReference type="InterPro" id="IPR014710">
    <property type="entry name" value="RmlC-like_jellyroll"/>
</dbReference>
<dbReference type="InterPro" id="IPR000595">
    <property type="entry name" value="cNMP-bd_dom"/>
</dbReference>
<feature type="transmembrane region" description="Helical" evidence="1">
    <location>
        <begin position="153"/>
        <end position="174"/>
    </location>
</feature>
<dbReference type="GO" id="GO:0005829">
    <property type="term" value="C:cytosol"/>
    <property type="evidence" value="ECO:0007669"/>
    <property type="project" value="TreeGrafter"/>
</dbReference>
<feature type="transmembrane region" description="Helical" evidence="1">
    <location>
        <begin position="59"/>
        <end position="80"/>
    </location>
</feature>
<feature type="transmembrane region" description="Helical" evidence="1">
    <location>
        <begin position="379"/>
        <end position="401"/>
    </location>
</feature>
<keyword evidence="4" id="KW-1185">Reference proteome</keyword>
<feature type="transmembrane region" description="Helical" evidence="1">
    <location>
        <begin position="229"/>
        <end position="246"/>
    </location>
</feature>
<dbReference type="PROSITE" id="PS50042">
    <property type="entry name" value="CNMP_BINDING_3"/>
    <property type="match status" value="1"/>
</dbReference>
<evidence type="ECO:0000256" key="1">
    <source>
        <dbReference type="SAM" id="Phobius"/>
    </source>
</evidence>
<dbReference type="PANTHER" id="PTHR11635:SF152">
    <property type="entry name" value="CAMP-DEPENDENT PROTEIN KINASE TYPE I REGULATORY SUBUNIT-RELATED"/>
    <property type="match status" value="1"/>
</dbReference>
<dbReference type="SUPFAM" id="SSF103473">
    <property type="entry name" value="MFS general substrate transporter"/>
    <property type="match status" value="2"/>
</dbReference>
<name>A0A2U3PHC5_9MYCO</name>
<evidence type="ECO:0000313" key="4">
    <source>
        <dbReference type="Proteomes" id="UP000240424"/>
    </source>
</evidence>
<protein>
    <recommendedName>
        <fullName evidence="2">Cyclic nucleotide-binding domain-containing protein</fullName>
    </recommendedName>
</protein>
<dbReference type="CDD" id="cd00038">
    <property type="entry name" value="CAP_ED"/>
    <property type="match status" value="1"/>
</dbReference>
<dbReference type="Pfam" id="PF07690">
    <property type="entry name" value="MFS_1"/>
    <property type="match status" value="1"/>
</dbReference>
<accession>A0A2U3PHC5</accession>
<feature type="transmembrane region" description="Helical" evidence="1">
    <location>
        <begin position="87"/>
        <end position="106"/>
    </location>
</feature>
<dbReference type="PANTHER" id="PTHR11635">
    <property type="entry name" value="CAMP-DEPENDENT PROTEIN KINASE REGULATORY CHAIN"/>
    <property type="match status" value="1"/>
</dbReference>
<dbReference type="Pfam" id="PF00027">
    <property type="entry name" value="cNMP_binding"/>
    <property type="match status" value="1"/>
</dbReference>
<dbReference type="STRING" id="1841861.GCA_900157365_03716"/>
<dbReference type="SUPFAM" id="SSF51206">
    <property type="entry name" value="cAMP-binding domain-like"/>
    <property type="match status" value="1"/>
</dbReference>